<protein>
    <submittedName>
        <fullName evidence="2">DUF559 domain-containing protein</fullName>
    </submittedName>
</protein>
<sequence length="351" mass="39240">MYNVVRTAQLRAAGLTSPLVKEAQSCCLTKLSFGVYTIVRRCAEPRHARIRTLITDDEWIQRNDDRRQGSLADDPEFAVLMGKIRISSYPHFRAEDVLIGVSSAVFHNLPLYRPHLNRIVVAHPSARHRGPLLTRVARTVPVGDTVTIGKLILTSPARAALELIPQMGESAALAALDTVVRQAVFGSDNAADAAARFGYPPDIADRSQQVIDTILRPTAERMTTHRSRAIRLVDQVSALSESYAESRGRHNFLILRIEGFEPQVVVWDGDRFVARVDFMHREAKVIVLIDGVSKYVDHGFALMKKETEQQNRLTALGYTVIRVNFQEVLDLEAFATKLFGQCPALRSFVTR</sequence>
<reference evidence="2 3" key="1">
    <citation type="submission" date="2020-12" db="EMBL/GenBank/DDBJ databases">
        <title>FDA dAtabase for Regulatory Grade micrObial Sequences (FDA-ARGOS): Supporting development and validation of Infectious Disease Dx tests.</title>
        <authorList>
            <person name="Sproer C."/>
            <person name="Gronow S."/>
            <person name="Severitt S."/>
            <person name="Schroder I."/>
            <person name="Tallon L."/>
            <person name="Sadzewicz L."/>
            <person name="Zhao X."/>
            <person name="Boylan J."/>
            <person name="Ott S."/>
            <person name="Bowen H."/>
            <person name="Vavikolanu K."/>
            <person name="Mehta A."/>
            <person name="Aluvathingal J."/>
            <person name="Nadendla S."/>
            <person name="Lowell S."/>
            <person name="Myers T."/>
            <person name="Yan Y."/>
            <person name="Sichtig H."/>
        </authorList>
    </citation>
    <scope>NUCLEOTIDE SEQUENCE [LARGE SCALE GENOMIC DNA]</scope>
    <source>
        <strain evidence="2 3">FDAARGOS_990</strain>
    </source>
</reference>
<dbReference type="EMBL" id="CP065989">
    <property type="protein sequence ID" value="QQB15829.1"/>
    <property type="molecule type" value="Genomic_DNA"/>
</dbReference>
<evidence type="ECO:0000313" key="2">
    <source>
        <dbReference type="EMBL" id="QQB15829.1"/>
    </source>
</evidence>
<dbReference type="InterPro" id="IPR007569">
    <property type="entry name" value="DUF559"/>
</dbReference>
<proteinExistence type="predicted"/>
<evidence type="ECO:0000259" key="1">
    <source>
        <dbReference type="Pfam" id="PF04480"/>
    </source>
</evidence>
<organism evidence="2 3">
    <name type="scientific">Brevibacterium casei</name>
    <dbReference type="NCBI Taxonomy" id="33889"/>
    <lineage>
        <taxon>Bacteria</taxon>
        <taxon>Bacillati</taxon>
        <taxon>Actinomycetota</taxon>
        <taxon>Actinomycetes</taxon>
        <taxon>Micrococcales</taxon>
        <taxon>Brevibacteriaceae</taxon>
        <taxon>Brevibacterium</taxon>
    </lineage>
</organism>
<dbReference type="Proteomes" id="UP000595374">
    <property type="component" value="Chromosome"/>
</dbReference>
<accession>A0A7T4DLE0</accession>
<gene>
    <name evidence="2" type="ORF">I6H47_07960</name>
</gene>
<feature type="domain" description="DUF559" evidence="1">
    <location>
        <begin position="276"/>
        <end position="329"/>
    </location>
</feature>
<dbReference type="AlphaFoldDB" id="A0A7T4DLE0"/>
<dbReference type="RefSeq" id="WP_198500754.1">
    <property type="nucleotide sequence ID" value="NZ_CP065989.1"/>
</dbReference>
<name>A0A7T4DLE0_9MICO</name>
<dbReference type="Pfam" id="PF04480">
    <property type="entry name" value="DUF559"/>
    <property type="match status" value="1"/>
</dbReference>
<evidence type="ECO:0000313" key="3">
    <source>
        <dbReference type="Proteomes" id="UP000595374"/>
    </source>
</evidence>